<feature type="transmembrane region" description="Helical" evidence="1">
    <location>
        <begin position="261"/>
        <end position="283"/>
    </location>
</feature>
<dbReference type="RefSeq" id="WP_006874012.1">
    <property type="nucleotide sequence ID" value="NZ_CABIWA010000008.1"/>
</dbReference>
<keyword evidence="1" id="KW-0812">Transmembrane</keyword>
<name>A0A174QHJ9_9FIRM</name>
<feature type="transmembrane region" description="Helical" evidence="1">
    <location>
        <begin position="100"/>
        <end position="128"/>
    </location>
</feature>
<sequence length="290" mass="32687">MTFLLFLFGIFLALGMFLLTADLLRLPRLATQRAMLSVGRQEKKQARSVEALLMGWAIKLAPHIHMDEYKRGRLKNTLAAAGLNMTPEEYTAFAMIKTGAVLLTVIPCLLIFPMLALIVVLLAVAVYFKEIRRAEEKLSAKRDEIEAELPRFVATITQELAASRDVLSMIEHYKQNSGPVFSAELDVLTADMRSGSYEAALTRFEARFNSPLLSDIVRGLIGVLRGDNGVHYFQMLSHDMKQLELQRLKAKAMKIPPKIRVFSFVLLMCFLVTYLSIIIYEIIHSLGGMF</sequence>
<evidence type="ECO:0000256" key="1">
    <source>
        <dbReference type="SAM" id="Phobius"/>
    </source>
</evidence>
<dbReference type="Proteomes" id="UP000095765">
    <property type="component" value="Unassembled WGS sequence"/>
</dbReference>
<dbReference type="PANTHER" id="PTHR35007">
    <property type="entry name" value="INTEGRAL MEMBRANE PROTEIN-RELATED"/>
    <property type="match status" value="1"/>
</dbReference>
<keyword evidence="1" id="KW-0472">Membrane</keyword>
<protein>
    <submittedName>
        <fullName evidence="2">Flp pilus assembly protein TadB</fullName>
    </submittedName>
</protein>
<dbReference type="OrthoDB" id="9786505at2"/>
<gene>
    <name evidence="2" type="ORF">ERS852551_01660</name>
</gene>
<evidence type="ECO:0000313" key="2">
    <source>
        <dbReference type="EMBL" id="CUP70330.1"/>
    </source>
</evidence>
<reference evidence="2 3" key="1">
    <citation type="submission" date="2015-09" db="EMBL/GenBank/DDBJ databases">
        <authorList>
            <consortium name="Pathogen Informatics"/>
        </authorList>
    </citation>
    <scope>NUCLEOTIDE SEQUENCE [LARGE SCALE GENOMIC DNA]</scope>
    <source>
        <strain evidence="2 3">2789STDY5834939</strain>
    </source>
</reference>
<evidence type="ECO:0000313" key="3">
    <source>
        <dbReference type="Proteomes" id="UP000095765"/>
    </source>
</evidence>
<organism evidence="2 3">
    <name type="scientific">Anaerotruncus colihominis</name>
    <dbReference type="NCBI Taxonomy" id="169435"/>
    <lineage>
        <taxon>Bacteria</taxon>
        <taxon>Bacillati</taxon>
        <taxon>Bacillota</taxon>
        <taxon>Clostridia</taxon>
        <taxon>Eubacteriales</taxon>
        <taxon>Oscillospiraceae</taxon>
        <taxon>Anaerotruncus</taxon>
    </lineage>
</organism>
<accession>A0A174QHJ9</accession>
<proteinExistence type="predicted"/>
<dbReference type="PANTHER" id="PTHR35007:SF2">
    <property type="entry name" value="PILUS ASSEMBLE PROTEIN"/>
    <property type="match status" value="1"/>
</dbReference>
<keyword evidence="1" id="KW-1133">Transmembrane helix</keyword>
<dbReference type="AlphaFoldDB" id="A0A174QHJ9"/>
<dbReference type="GeneID" id="72462779"/>
<dbReference type="EMBL" id="CZBE01000010">
    <property type="protein sequence ID" value="CUP70330.1"/>
    <property type="molecule type" value="Genomic_DNA"/>
</dbReference>